<keyword evidence="3 5" id="KW-0647">Proteasome</keyword>
<reference evidence="5" key="1">
    <citation type="submission" date="2009-06" db="EMBL/GenBank/DDBJ databases">
        <title>Lepeophtheirus salmonis ESTs and full-length cDNAs.</title>
        <authorList>
            <person name="Yasuike M."/>
            <person name="von Schalburg K."/>
            <person name="Cooper G."/>
            <person name="Leong J."/>
            <person name="Jones S.R.M."/>
            <person name="Koop B.F."/>
        </authorList>
    </citation>
    <scope>NUCLEOTIDE SEQUENCE</scope>
    <source>
        <strain evidence="5">Pacific form</strain>
        <tissue evidence="5">Whole</tissue>
    </source>
</reference>
<dbReference type="GO" id="GO:0051603">
    <property type="term" value="P:proteolysis involved in protein catabolic process"/>
    <property type="evidence" value="ECO:0007669"/>
    <property type="project" value="InterPro"/>
</dbReference>
<protein>
    <submittedName>
        <fullName evidence="5">Proteasome subunit beta type-1-A</fullName>
    </submittedName>
</protein>
<accession>C1BSB3</accession>
<keyword evidence="2" id="KW-0963">Cytoplasm</keyword>
<evidence type="ECO:0000256" key="4">
    <source>
        <dbReference type="ARBA" id="ARBA00026071"/>
    </source>
</evidence>
<evidence type="ECO:0000256" key="1">
    <source>
        <dbReference type="ARBA" id="ARBA00004123"/>
    </source>
</evidence>
<evidence type="ECO:0000256" key="3">
    <source>
        <dbReference type="ARBA" id="ARBA00022942"/>
    </source>
</evidence>
<dbReference type="EMBL" id="BT077492">
    <property type="protein sequence ID" value="ACO11916.1"/>
    <property type="molecule type" value="mRNA"/>
</dbReference>
<evidence type="ECO:0000256" key="2">
    <source>
        <dbReference type="ARBA" id="ARBA00022490"/>
    </source>
</evidence>
<dbReference type="GO" id="GO:0005839">
    <property type="term" value="C:proteasome core complex"/>
    <property type="evidence" value="ECO:0007669"/>
    <property type="project" value="InterPro"/>
</dbReference>
<dbReference type="PANTHER" id="PTHR32194:SF2">
    <property type="entry name" value="PROTEASOME SUBUNIT BETA TYPE-1"/>
    <property type="match status" value="1"/>
</dbReference>
<dbReference type="Gene3D" id="3.60.20.10">
    <property type="entry name" value="Glutamine Phosphoribosylpyrophosphate, subunit 1, domain 1"/>
    <property type="match status" value="1"/>
</dbReference>
<dbReference type="GO" id="GO:0005737">
    <property type="term" value="C:cytoplasm"/>
    <property type="evidence" value="ECO:0007669"/>
    <property type="project" value="TreeGrafter"/>
</dbReference>
<evidence type="ECO:0000313" key="5">
    <source>
        <dbReference type="EMBL" id="ACO11916.1"/>
    </source>
</evidence>
<dbReference type="Pfam" id="PF00227">
    <property type="entry name" value="Proteasome"/>
    <property type="match status" value="1"/>
</dbReference>
<dbReference type="AlphaFoldDB" id="C1BSB3"/>
<dbReference type="PANTHER" id="PTHR32194">
    <property type="entry name" value="METALLOPROTEASE TLDD"/>
    <property type="match status" value="1"/>
</dbReference>
<organism evidence="5">
    <name type="scientific">Lepeophtheirus salmonis</name>
    <name type="common">Salmon louse</name>
    <name type="synonym">Caligus salmonis</name>
    <dbReference type="NCBI Taxonomy" id="72036"/>
    <lineage>
        <taxon>Eukaryota</taxon>
        <taxon>Metazoa</taxon>
        <taxon>Ecdysozoa</taxon>
        <taxon>Arthropoda</taxon>
        <taxon>Crustacea</taxon>
        <taxon>Multicrustacea</taxon>
        <taxon>Hexanauplia</taxon>
        <taxon>Copepoda</taxon>
        <taxon>Siphonostomatoida</taxon>
        <taxon>Caligidae</taxon>
        <taxon>Lepeophtheirus</taxon>
    </lineage>
</organism>
<proteinExistence type="evidence at transcript level"/>
<dbReference type="InterPro" id="IPR001353">
    <property type="entry name" value="Proteasome_sua/b"/>
</dbReference>
<name>C1BSB3_LEPSM</name>
<comment type="subcellular location">
    <subcellularLocation>
        <location evidence="1">Nucleus</location>
    </subcellularLocation>
</comment>
<sequence>MQNKNGSIEQKPFFNTKGFTKINGRKQFGPYESNSGTTLAISTPEFNIFASDIRNSSSFTIHSRNCSKIFKLKNSITFSATGFFGDIYRVFEILKHKQELFYQQFEKEMLVSELAHFLMNVLYSKRFFPFYGFIVLGGIENGECAMYSYDPVGSYQKDTARCYGTGMKIVQPILDSKIYRKNNLKKEEEFKEEEIIAIVKKAFESVSERDVKTGDGVEIVIIRKDGSTDSNIIKLRRD</sequence>
<comment type="subunit">
    <text evidence="4">The 26S proteasome consists of a 20S proteasome core and two 19S regulatory subunits. The 20S proteasome core is composed of 28 subunits that are arranged in four stacked rings, resulting in a barrel-shaped structure. The two end rings are each formed by seven alpha subunits, and the two central rings are each formed by seven beta subunits. The catalytic chamber with the active sites is on the inside of the barrel.</text>
</comment>
<gene>
    <name evidence="5" type="primary">PSB1A</name>
</gene>
<dbReference type="OrthoDB" id="268479at2759"/>
<dbReference type="PROSITE" id="PS51476">
    <property type="entry name" value="PROTEASOME_BETA_2"/>
    <property type="match status" value="1"/>
</dbReference>
<dbReference type="SUPFAM" id="SSF56235">
    <property type="entry name" value="N-terminal nucleophile aminohydrolases (Ntn hydrolases)"/>
    <property type="match status" value="1"/>
</dbReference>
<dbReference type="InterPro" id="IPR029055">
    <property type="entry name" value="Ntn_hydrolases_N"/>
</dbReference>
<dbReference type="InterPro" id="IPR023333">
    <property type="entry name" value="Proteasome_suB-type"/>
</dbReference>
<dbReference type="GO" id="GO:0005634">
    <property type="term" value="C:nucleus"/>
    <property type="evidence" value="ECO:0007669"/>
    <property type="project" value="UniProtKB-SubCell"/>
</dbReference>